<evidence type="ECO:0000313" key="16">
    <source>
        <dbReference type="EMBL" id="CAA0104140.1"/>
    </source>
</evidence>
<dbReference type="InterPro" id="IPR036942">
    <property type="entry name" value="Beta-barrel_TonB_sf"/>
</dbReference>
<dbReference type="InterPro" id="IPR000531">
    <property type="entry name" value="Beta-barrel_TonB"/>
</dbReference>
<name>A0A5S9PK19_9GAMM</name>
<feature type="signal peptide" evidence="13">
    <location>
        <begin position="1"/>
        <end position="32"/>
    </location>
</feature>
<dbReference type="AlphaFoldDB" id="A0A5S9PK19"/>
<keyword evidence="2 11" id="KW-0813">Transport</keyword>
<evidence type="ECO:0000256" key="1">
    <source>
        <dbReference type="ARBA" id="ARBA00004571"/>
    </source>
</evidence>
<sequence>MITKVLSAPVRSAIRNSVGVSTLCLMANHAVAASGNIMLEEVIVTAQKRSQSTQDVPIAVTGMNSNQMEKFGLDNAVDLGAYVPNMQVSGPFGDVQPIFSIRGVSMSDYSANQPSPIGVYIDEAYLAPVYSHGASFFDIERLEVLRGPQGTLYGKNTTGGAINVITRTPKIGDEAEGFVKLGVGNYNAQTTEFGFETTVVPDRVAVRFAGVMKKDDGYIENKLDSQNTTQTDFRAFRLSVSADISDRINAVFKFTKGENDALATTPRNEPRVDISFLGPLSSDSSGFIDYTGYDSTSRGLGFYETESNRVGTLDTNSDLAVLTLNYVADSFTLTSVTAYSDNDYYNDMDIDGSPLHMVENVWSSDAVGFSQDFRISTQLTGPVNFIAGVYYDYQNLYLHNLYSLYGDFIDLRIGLADPDLIPLAPFLLDFGVIDQRMRTEKESYAVYSQFRFDISNDLGVDLGLRYTNDTNDLTYLNVSRVGYDGEGRGSWTPGNTSGVDDAFLAPPLTVTGLTSILQDPLSALEYANTGYTTGPYTLESAPQLSTSEKEITGKLGIDYRFNDDIMVFASYSRGYRSGSFNGGLYYEPRPIETAYARPEYLDAFEIGIKAEAYDGKVRINSAIFDYKYTDQQFINQVFVSAFLENAGGSRIRGAETELWAGITESLSFSLNVGYLDTEFTELSLSNTETVADKEDNLDLSGNNLISAPTWNYSISTDYDIFEIDAGYLTINLNANFQDDQWYSAYNGDGGYGELKQDAYWLFNGRLSWVASDDAYSVSVWGKNLAAKEYDTYAINLQGAFGFDYYIRGAPQTYGLDLKLNF</sequence>
<protein>
    <submittedName>
        <fullName evidence="17">Pesticin receptor</fullName>
    </submittedName>
</protein>
<dbReference type="Pfam" id="PF00593">
    <property type="entry name" value="TonB_dep_Rec_b-barrel"/>
    <property type="match status" value="1"/>
</dbReference>
<feature type="chain" id="PRO_5036150479" evidence="13">
    <location>
        <begin position="33"/>
        <end position="821"/>
    </location>
</feature>
<evidence type="ECO:0000256" key="8">
    <source>
        <dbReference type="ARBA" id="ARBA00023077"/>
    </source>
</evidence>
<evidence type="ECO:0000313" key="17">
    <source>
        <dbReference type="EMBL" id="CAA0104316.1"/>
    </source>
</evidence>
<comment type="similarity">
    <text evidence="11 12">Belongs to the TonB-dependent receptor family.</text>
</comment>
<evidence type="ECO:0000256" key="6">
    <source>
        <dbReference type="ARBA" id="ARBA00023004"/>
    </source>
</evidence>
<dbReference type="Gene3D" id="2.40.170.20">
    <property type="entry name" value="TonB-dependent receptor, beta-barrel domain"/>
    <property type="match status" value="1"/>
</dbReference>
<evidence type="ECO:0000256" key="13">
    <source>
        <dbReference type="SAM" id="SignalP"/>
    </source>
</evidence>
<evidence type="ECO:0000256" key="3">
    <source>
        <dbReference type="ARBA" id="ARBA00022452"/>
    </source>
</evidence>
<evidence type="ECO:0000259" key="14">
    <source>
        <dbReference type="Pfam" id="PF00593"/>
    </source>
</evidence>
<comment type="subcellular location">
    <subcellularLocation>
        <location evidence="1 11">Cell outer membrane</location>
        <topology evidence="1 11">Multi-pass membrane protein</topology>
    </subcellularLocation>
</comment>
<evidence type="ECO:0000256" key="4">
    <source>
        <dbReference type="ARBA" id="ARBA00022496"/>
    </source>
</evidence>
<dbReference type="PROSITE" id="PS52016">
    <property type="entry name" value="TONB_DEPENDENT_REC_3"/>
    <property type="match status" value="1"/>
</dbReference>
<dbReference type="Pfam" id="PF07715">
    <property type="entry name" value="Plug"/>
    <property type="match status" value="1"/>
</dbReference>
<dbReference type="Proteomes" id="UP000435877">
    <property type="component" value="Unassembled WGS sequence"/>
</dbReference>
<evidence type="ECO:0000256" key="5">
    <source>
        <dbReference type="ARBA" id="ARBA00022692"/>
    </source>
</evidence>
<dbReference type="EMBL" id="CACSIK010000002">
    <property type="protein sequence ID" value="CAA0104316.1"/>
    <property type="molecule type" value="Genomic_DNA"/>
</dbReference>
<dbReference type="RefSeq" id="WP_159269443.1">
    <property type="nucleotide sequence ID" value="NZ_CACSIK010000002.1"/>
</dbReference>
<keyword evidence="8 12" id="KW-0798">TonB box</keyword>
<evidence type="ECO:0000259" key="15">
    <source>
        <dbReference type="Pfam" id="PF07715"/>
    </source>
</evidence>
<evidence type="ECO:0000256" key="12">
    <source>
        <dbReference type="RuleBase" id="RU003357"/>
    </source>
</evidence>
<evidence type="ECO:0000313" key="19">
    <source>
        <dbReference type="Proteomes" id="UP000439591"/>
    </source>
</evidence>
<dbReference type="Proteomes" id="UP000439591">
    <property type="component" value="Unassembled WGS sequence"/>
</dbReference>
<dbReference type="EMBL" id="CACSIM010000003">
    <property type="protein sequence ID" value="CAA0104140.1"/>
    <property type="molecule type" value="Genomic_DNA"/>
</dbReference>
<keyword evidence="13" id="KW-0732">Signal</keyword>
<keyword evidence="3 11" id="KW-1134">Transmembrane beta strand</keyword>
<feature type="domain" description="TonB-dependent receptor plug" evidence="15">
    <location>
        <begin position="53"/>
        <end position="161"/>
    </location>
</feature>
<keyword evidence="17" id="KW-0675">Receptor</keyword>
<dbReference type="OrthoDB" id="7051185at2"/>
<dbReference type="PANTHER" id="PTHR32552">
    <property type="entry name" value="FERRICHROME IRON RECEPTOR-RELATED"/>
    <property type="match status" value="1"/>
</dbReference>
<keyword evidence="4" id="KW-0410">Iron transport</keyword>
<evidence type="ECO:0000256" key="7">
    <source>
        <dbReference type="ARBA" id="ARBA00023065"/>
    </source>
</evidence>
<evidence type="ECO:0000256" key="10">
    <source>
        <dbReference type="ARBA" id="ARBA00023237"/>
    </source>
</evidence>
<keyword evidence="9 11" id="KW-0472">Membrane</keyword>
<dbReference type="GO" id="GO:0009279">
    <property type="term" value="C:cell outer membrane"/>
    <property type="evidence" value="ECO:0007669"/>
    <property type="project" value="UniProtKB-SubCell"/>
</dbReference>
<keyword evidence="5 11" id="KW-0812">Transmembrane</keyword>
<evidence type="ECO:0000256" key="11">
    <source>
        <dbReference type="PROSITE-ProRule" id="PRU01360"/>
    </source>
</evidence>
<dbReference type="GO" id="GO:0006826">
    <property type="term" value="P:iron ion transport"/>
    <property type="evidence" value="ECO:0007669"/>
    <property type="project" value="UniProtKB-KW"/>
</dbReference>
<keyword evidence="10 11" id="KW-0998">Cell outer membrane</keyword>
<keyword evidence="18" id="KW-1185">Reference proteome</keyword>
<evidence type="ECO:0000256" key="9">
    <source>
        <dbReference type="ARBA" id="ARBA00023136"/>
    </source>
</evidence>
<evidence type="ECO:0000313" key="18">
    <source>
        <dbReference type="Proteomes" id="UP000435877"/>
    </source>
</evidence>
<dbReference type="SUPFAM" id="SSF56935">
    <property type="entry name" value="Porins"/>
    <property type="match status" value="1"/>
</dbReference>
<accession>A0A5S9PK19</accession>
<proteinExistence type="inferred from homology"/>
<keyword evidence="6" id="KW-0408">Iron</keyword>
<reference evidence="18 19" key="1">
    <citation type="submission" date="2019-11" db="EMBL/GenBank/DDBJ databases">
        <authorList>
            <person name="Holert J."/>
        </authorList>
    </citation>
    <scope>NUCLEOTIDE SEQUENCE [LARGE SCALE GENOMIC DNA]</scope>
    <source>
        <strain evidence="16">BC3_2A</strain>
        <strain evidence="17">SB11_1A</strain>
    </source>
</reference>
<dbReference type="InterPro" id="IPR012910">
    <property type="entry name" value="Plug_dom"/>
</dbReference>
<evidence type="ECO:0000256" key="2">
    <source>
        <dbReference type="ARBA" id="ARBA00022448"/>
    </source>
</evidence>
<keyword evidence="7" id="KW-0406">Ion transport</keyword>
<dbReference type="PANTHER" id="PTHR32552:SF81">
    <property type="entry name" value="TONB-DEPENDENT OUTER MEMBRANE RECEPTOR"/>
    <property type="match status" value="1"/>
</dbReference>
<dbReference type="InterPro" id="IPR039426">
    <property type="entry name" value="TonB-dep_rcpt-like"/>
</dbReference>
<gene>
    <name evidence="17" type="primary">fyuA_20</name>
    <name evidence="16" type="synonym">fyuA_10</name>
    <name evidence="17" type="ORF">IHBHHGIJ_02731</name>
    <name evidence="16" type="ORF">KFEGEMFD_02103</name>
</gene>
<organism evidence="17 18">
    <name type="scientific">Zhongshania aliphaticivorans</name>
    <dbReference type="NCBI Taxonomy" id="1470434"/>
    <lineage>
        <taxon>Bacteria</taxon>
        <taxon>Pseudomonadati</taxon>
        <taxon>Pseudomonadota</taxon>
        <taxon>Gammaproteobacteria</taxon>
        <taxon>Cellvibrionales</taxon>
        <taxon>Spongiibacteraceae</taxon>
        <taxon>Zhongshania</taxon>
    </lineage>
</organism>
<feature type="domain" description="TonB-dependent receptor-like beta-barrel" evidence="14">
    <location>
        <begin position="292"/>
        <end position="784"/>
    </location>
</feature>